<proteinExistence type="predicted"/>
<sequence>YCRLKNYNTLYICGTDEYGTAIETKVLKLKYTSRETYDKYFDLYKKIYRWLQ</sequence>
<evidence type="ECO:0000256" key="3">
    <source>
        <dbReference type="ARBA" id="ARBA00022840"/>
    </source>
</evidence>
<dbReference type="Gene3D" id="3.40.50.620">
    <property type="entry name" value="HUPs"/>
    <property type="match status" value="1"/>
</dbReference>
<dbReference type="GO" id="GO:0005524">
    <property type="term" value="F:ATP binding"/>
    <property type="evidence" value="ECO:0007669"/>
    <property type="project" value="UniProtKB-KW"/>
</dbReference>
<evidence type="ECO:0000313" key="7">
    <source>
        <dbReference type="EMBL" id="CAF4373065.1"/>
    </source>
</evidence>
<accession>A0A820MIN4</accession>
<feature type="non-terminal residue" evidence="7">
    <location>
        <position position="1"/>
    </location>
</feature>
<keyword evidence="2" id="KW-0547">Nucleotide-binding</keyword>
<dbReference type="InterPro" id="IPR023458">
    <property type="entry name" value="Met-tRNA_ligase_1"/>
</dbReference>
<evidence type="ECO:0000256" key="1">
    <source>
        <dbReference type="ARBA" id="ARBA00022598"/>
    </source>
</evidence>
<dbReference type="InterPro" id="IPR015413">
    <property type="entry name" value="Methionyl/Leucyl_tRNA_Synth"/>
</dbReference>
<organism evidence="7 8">
    <name type="scientific">Rotaria sordida</name>
    <dbReference type="NCBI Taxonomy" id="392033"/>
    <lineage>
        <taxon>Eukaryota</taxon>
        <taxon>Metazoa</taxon>
        <taxon>Spiralia</taxon>
        <taxon>Gnathifera</taxon>
        <taxon>Rotifera</taxon>
        <taxon>Eurotatoria</taxon>
        <taxon>Bdelloidea</taxon>
        <taxon>Philodinida</taxon>
        <taxon>Philodinidae</taxon>
        <taxon>Rotaria</taxon>
    </lineage>
</organism>
<dbReference type="GO" id="GO:0006431">
    <property type="term" value="P:methionyl-tRNA aminoacylation"/>
    <property type="evidence" value="ECO:0007669"/>
    <property type="project" value="TreeGrafter"/>
</dbReference>
<evidence type="ECO:0000256" key="2">
    <source>
        <dbReference type="ARBA" id="ARBA00022741"/>
    </source>
</evidence>
<dbReference type="InterPro" id="IPR014729">
    <property type="entry name" value="Rossmann-like_a/b/a_fold"/>
</dbReference>
<dbReference type="PANTHER" id="PTHR45765">
    <property type="entry name" value="METHIONINE--TRNA LIGASE"/>
    <property type="match status" value="1"/>
</dbReference>
<dbReference type="AlphaFoldDB" id="A0A820MIN4"/>
<dbReference type="GO" id="GO:0004825">
    <property type="term" value="F:methionine-tRNA ligase activity"/>
    <property type="evidence" value="ECO:0007669"/>
    <property type="project" value="InterPro"/>
</dbReference>
<dbReference type="Pfam" id="PF09334">
    <property type="entry name" value="tRNA-synt_1g"/>
    <property type="match status" value="1"/>
</dbReference>
<protein>
    <recommendedName>
        <fullName evidence="6">Methionyl/Leucyl tRNA synthetase domain-containing protein</fullName>
    </recommendedName>
</protein>
<evidence type="ECO:0000259" key="6">
    <source>
        <dbReference type="Pfam" id="PF09334"/>
    </source>
</evidence>
<keyword evidence="1" id="KW-0436">Ligase</keyword>
<evidence type="ECO:0000256" key="5">
    <source>
        <dbReference type="ARBA" id="ARBA00023146"/>
    </source>
</evidence>
<evidence type="ECO:0000256" key="4">
    <source>
        <dbReference type="ARBA" id="ARBA00022917"/>
    </source>
</evidence>
<reference evidence="7" key="1">
    <citation type="submission" date="2021-02" db="EMBL/GenBank/DDBJ databases">
        <authorList>
            <person name="Nowell W R."/>
        </authorList>
    </citation>
    <scope>NUCLEOTIDE SEQUENCE</scope>
</reference>
<feature type="domain" description="Methionyl/Leucyl tRNA synthetase" evidence="6">
    <location>
        <begin position="1"/>
        <end position="51"/>
    </location>
</feature>
<name>A0A820MIN4_9BILA</name>
<dbReference type="EMBL" id="CAJOBE010056265">
    <property type="protein sequence ID" value="CAF4373065.1"/>
    <property type="molecule type" value="Genomic_DNA"/>
</dbReference>
<dbReference type="Proteomes" id="UP000663874">
    <property type="component" value="Unassembled WGS sequence"/>
</dbReference>
<keyword evidence="4" id="KW-0648">Protein biosynthesis</keyword>
<dbReference type="GO" id="GO:0005829">
    <property type="term" value="C:cytosol"/>
    <property type="evidence" value="ECO:0007669"/>
    <property type="project" value="TreeGrafter"/>
</dbReference>
<dbReference type="SUPFAM" id="SSF52374">
    <property type="entry name" value="Nucleotidylyl transferase"/>
    <property type="match status" value="1"/>
</dbReference>
<evidence type="ECO:0000313" key="8">
    <source>
        <dbReference type="Proteomes" id="UP000663874"/>
    </source>
</evidence>
<gene>
    <name evidence="7" type="ORF">FNK824_LOCUS43064</name>
</gene>
<dbReference type="PANTHER" id="PTHR45765:SF1">
    <property type="entry name" value="METHIONINE--TRNA LIGASE, CYTOPLASMIC"/>
    <property type="match status" value="1"/>
</dbReference>
<keyword evidence="3" id="KW-0067">ATP-binding</keyword>
<keyword evidence="5" id="KW-0030">Aminoacyl-tRNA synthetase</keyword>
<dbReference type="GO" id="GO:0017101">
    <property type="term" value="C:aminoacyl-tRNA synthetase multienzyme complex"/>
    <property type="evidence" value="ECO:0007669"/>
    <property type="project" value="TreeGrafter"/>
</dbReference>
<comment type="caution">
    <text evidence="7">The sequence shown here is derived from an EMBL/GenBank/DDBJ whole genome shotgun (WGS) entry which is preliminary data.</text>
</comment>